<dbReference type="InterPro" id="IPR000836">
    <property type="entry name" value="PRTase_dom"/>
</dbReference>
<dbReference type="SUPFAM" id="SSF53271">
    <property type="entry name" value="PRTase-like"/>
    <property type="match status" value="1"/>
</dbReference>
<organism evidence="1 2">
    <name type="scientific">Actinoplanes philippinensis</name>
    <dbReference type="NCBI Taxonomy" id="35752"/>
    <lineage>
        <taxon>Bacteria</taxon>
        <taxon>Bacillati</taxon>
        <taxon>Actinomycetota</taxon>
        <taxon>Actinomycetes</taxon>
        <taxon>Micromonosporales</taxon>
        <taxon>Micromonosporaceae</taxon>
        <taxon>Actinoplanes</taxon>
    </lineage>
</organism>
<evidence type="ECO:0000313" key="1">
    <source>
        <dbReference type="EMBL" id="SFF67293.1"/>
    </source>
</evidence>
<dbReference type="STRING" id="35752.SAMN05421541_11798"/>
<evidence type="ECO:0000313" key="2">
    <source>
        <dbReference type="Proteomes" id="UP000199645"/>
    </source>
</evidence>
<keyword evidence="1" id="KW-0808">Transferase</keyword>
<sequence>MTDDLRDLLRSAFRWTDLGPGHDYMVSDRSGWWRDPRILDGLGPALGDLFRADRPTVVVSPEVTGFMVGPLVARALGVGFVEAYRAGARRAIAEPMIWADVPTDHRGDVQRLGVRERLIGPGDRVLVVDDWAATGAQARGLRELLGSRYLGAAVIVDECPPEVSAELAIRGLLTGMDLDP</sequence>
<gene>
    <name evidence="1" type="ORF">SAMN05421541_11798</name>
</gene>
<keyword evidence="2" id="KW-1185">Reference proteome</keyword>
<dbReference type="EMBL" id="FONV01000017">
    <property type="protein sequence ID" value="SFF67293.1"/>
    <property type="molecule type" value="Genomic_DNA"/>
</dbReference>
<name>A0A1I2KLA5_9ACTN</name>
<protein>
    <submittedName>
        <fullName evidence="1">Adenine phosphoribosyltransferase</fullName>
    </submittedName>
</protein>
<dbReference type="Proteomes" id="UP000199645">
    <property type="component" value="Unassembled WGS sequence"/>
</dbReference>
<reference evidence="1 2" key="1">
    <citation type="submission" date="2016-10" db="EMBL/GenBank/DDBJ databases">
        <authorList>
            <person name="de Groot N.N."/>
        </authorList>
    </citation>
    <scope>NUCLEOTIDE SEQUENCE [LARGE SCALE GENOMIC DNA]</scope>
    <source>
        <strain evidence="1 2">DSM 43019</strain>
    </source>
</reference>
<dbReference type="GO" id="GO:0016757">
    <property type="term" value="F:glycosyltransferase activity"/>
    <property type="evidence" value="ECO:0007669"/>
    <property type="project" value="UniProtKB-KW"/>
</dbReference>
<keyword evidence="1" id="KW-0328">Glycosyltransferase</keyword>
<dbReference type="Gene3D" id="3.40.50.2020">
    <property type="match status" value="1"/>
</dbReference>
<dbReference type="InterPro" id="IPR029057">
    <property type="entry name" value="PRTase-like"/>
</dbReference>
<dbReference type="OrthoDB" id="7740853at2"/>
<dbReference type="RefSeq" id="WP_093620740.1">
    <property type="nucleotide sequence ID" value="NZ_BOMT01000081.1"/>
</dbReference>
<accession>A0A1I2KLA5</accession>
<proteinExistence type="predicted"/>
<dbReference type="AlphaFoldDB" id="A0A1I2KLA5"/>
<dbReference type="CDD" id="cd06223">
    <property type="entry name" value="PRTases_typeI"/>
    <property type="match status" value="1"/>
</dbReference>